<evidence type="ECO:0000256" key="4">
    <source>
        <dbReference type="ARBA" id="ARBA00022763"/>
    </source>
</evidence>
<evidence type="ECO:0000313" key="9">
    <source>
        <dbReference type="Proteomes" id="UP000265520"/>
    </source>
</evidence>
<evidence type="ECO:0000256" key="1">
    <source>
        <dbReference type="ARBA" id="ARBA00004123"/>
    </source>
</evidence>
<protein>
    <submittedName>
        <fullName evidence="8">DNA polymerase eta-like</fullName>
    </submittedName>
</protein>
<keyword evidence="4" id="KW-0227">DNA damage</keyword>
<dbReference type="InterPro" id="IPR043128">
    <property type="entry name" value="Rev_trsase/Diguanyl_cyclase"/>
</dbReference>
<proteinExistence type="predicted"/>
<dbReference type="GO" id="GO:0042276">
    <property type="term" value="P:error-prone translesion synthesis"/>
    <property type="evidence" value="ECO:0007669"/>
    <property type="project" value="TreeGrafter"/>
</dbReference>
<dbReference type="AlphaFoldDB" id="A0A392S0Z4"/>
<evidence type="ECO:0000256" key="5">
    <source>
        <dbReference type="ARBA" id="ARBA00023204"/>
    </source>
</evidence>
<feature type="domain" description="UmuC" evidence="7">
    <location>
        <begin position="8"/>
        <end position="62"/>
    </location>
</feature>
<dbReference type="GO" id="GO:0046872">
    <property type="term" value="F:metal ion binding"/>
    <property type="evidence" value="ECO:0007669"/>
    <property type="project" value="UniProtKB-KW"/>
</dbReference>
<evidence type="ECO:0000256" key="3">
    <source>
        <dbReference type="ARBA" id="ARBA00022723"/>
    </source>
</evidence>
<keyword evidence="2" id="KW-0808">Transferase</keyword>
<dbReference type="EMBL" id="LXQA010299133">
    <property type="protein sequence ID" value="MCI42014.1"/>
    <property type="molecule type" value="Genomic_DNA"/>
</dbReference>
<dbReference type="InterPro" id="IPR043502">
    <property type="entry name" value="DNA/RNA_pol_sf"/>
</dbReference>
<dbReference type="InterPro" id="IPR001126">
    <property type="entry name" value="UmuC"/>
</dbReference>
<comment type="subcellular location">
    <subcellularLocation>
        <location evidence="1">Nucleus</location>
    </subcellularLocation>
</comment>
<feature type="non-terminal residue" evidence="8">
    <location>
        <position position="82"/>
    </location>
</feature>
<dbReference type="GO" id="GO:0005657">
    <property type="term" value="C:replication fork"/>
    <property type="evidence" value="ECO:0007669"/>
    <property type="project" value="TreeGrafter"/>
</dbReference>
<organism evidence="8 9">
    <name type="scientific">Trifolium medium</name>
    <dbReference type="NCBI Taxonomy" id="97028"/>
    <lineage>
        <taxon>Eukaryota</taxon>
        <taxon>Viridiplantae</taxon>
        <taxon>Streptophyta</taxon>
        <taxon>Embryophyta</taxon>
        <taxon>Tracheophyta</taxon>
        <taxon>Spermatophyta</taxon>
        <taxon>Magnoliopsida</taxon>
        <taxon>eudicotyledons</taxon>
        <taxon>Gunneridae</taxon>
        <taxon>Pentapetalae</taxon>
        <taxon>rosids</taxon>
        <taxon>fabids</taxon>
        <taxon>Fabales</taxon>
        <taxon>Fabaceae</taxon>
        <taxon>Papilionoideae</taxon>
        <taxon>50 kb inversion clade</taxon>
        <taxon>NPAAA clade</taxon>
        <taxon>Hologalegina</taxon>
        <taxon>IRL clade</taxon>
        <taxon>Trifolieae</taxon>
        <taxon>Trifolium</taxon>
    </lineage>
</organism>
<reference evidence="8 9" key="1">
    <citation type="journal article" date="2018" name="Front. Plant Sci.">
        <title>Red Clover (Trifolium pratense) and Zigzag Clover (T. medium) - A Picture of Genomic Similarities and Differences.</title>
        <authorList>
            <person name="Dluhosova J."/>
            <person name="Istvanek J."/>
            <person name="Nedelnik J."/>
            <person name="Repkova J."/>
        </authorList>
    </citation>
    <scope>NUCLEOTIDE SEQUENCE [LARGE SCALE GENOMIC DNA]</scope>
    <source>
        <strain evidence="9">cv. 10/8</strain>
        <tissue evidence="8">Leaf</tissue>
    </source>
</reference>
<dbReference type="GO" id="GO:0003887">
    <property type="term" value="F:DNA-directed DNA polymerase activity"/>
    <property type="evidence" value="ECO:0007669"/>
    <property type="project" value="TreeGrafter"/>
</dbReference>
<keyword evidence="9" id="KW-1185">Reference proteome</keyword>
<dbReference type="GO" id="GO:0009314">
    <property type="term" value="P:response to radiation"/>
    <property type="evidence" value="ECO:0007669"/>
    <property type="project" value="TreeGrafter"/>
</dbReference>
<dbReference type="InterPro" id="IPR052230">
    <property type="entry name" value="DNA_polymerase_eta"/>
</dbReference>
<evidence type="ECO:0000256" key="2">
    <source>
        <dbReference type="ARBA" id="ARBA00022679"/>
    </source>
</evidence>
<accession>A0A392S0Z4</accession>
<dbReference type="GO" id="GO:0005634">
    <property type="term" value="C:nucleus"/>
    <property type="evidence" value="ECO:0007669"/>
    <property type="project" value="UniProtKB-SubCell"/>
</dbReference>
<keyword evidence="5" id="KW-0234">DNA repair</keyword>
<dbReference type="GO" id="GO:0006281">
    <property type="term" value="P:DNA repair"/>
    <property type="evidence" value="ECO:0007669"/>
    <property type="project" value="UniProtKB-KW"/>
</dbReference>
<dbReference type="PANTHER" id="PTHR45873:SF1">
    <property type="entry name" value="DNA POLYMERASE ETA"/>
    <property type="match status" value="1"/>
</dbReference>
<feature type="non-terminal residue" evidence="8">
    <location>
        <position position="1"/>
    </location>
</feature>
<dbReference type="Pfam" id="PF00817">
    <property type="entry name" value="IMS"/>
    <property type="match status" value="1"/>
</dbReference>
<dbReference type="Gene3D" id="3.30.70.270">
    <property type="match status" value="1"/>
</dbReference>
<name>A0A392S0Z4_9FABA</name>
<evidence type="ECO:0000259" key="7">
    <source>
        <dbReference type="Pfam" id="PF00817"/>
    </source>
</evidence>
<evidence type="ECO:0000313" key="8">
    <source>
        <dbReference type="EMBL" id="MCI42014.1"/>
    </source>
</evidence>
<comment type="caution">
    <text evidence="8">The sequence shown here is derived from an EMBL/GenBank/DDBJ whole genome shotgun (WGS) entry which is preliminary data.</text>
</comment>
<sequence>QVPVARGKANLNTYRNAGSEVVSILSRKGRCERASIDEVYLDLTDAAQTMLMETPPENVEDVDEEVLKSHVLGLQIKVRGYA</sequence>
<dbReference type="Proteomes" id="UP000265520">
    <property type="component" value="Unassembled WGS sequence"/>
</dbReference>
<dbReference type="GO" id="GO:0035861">
    <property type="term" value="C:site of double-strand break"/>
    <property type="evidence" value="ECO:0007669"/>
    <property type="project" value="TreeGrafter"/>
</dbReference>
<keyword evidence="3" id="KW-0479">Metal-binding</keyword>
<evidence type="ECO:0000256" key="6">
    <source>
        <dbReference type="ARBA" id="ARBA00023242"/>
    </source>
</evidence>
<dbReference type="PANTHER" id="PTHR45873">
    <property type="entry name" value="DNA POLYMERASE ETA"/>
    <property type="match status" value="1"/>
</dbReference>
<keyword evidence="6" id="KW-0539">Nucleus</keyword>
<dbReference type="SUPFAM" id="SSF56672">
    <property type="entry name" value="DNA/RNA polymerases"/>
    <property type="match status" value="1"/>
</dbReference>